<sequence length="217" mass="23937">MSTPHATIKNQSKKTFALDYSDPLLSLFRKVTVYSAAEVNAEAQDGLPLLSFTQDYLAGSREAVQQLNIPLNPFHCSAVKSTSCQAHHSPPSAAFITKFMMKHFWDFLQESCCLPESFVLAAAELLSPQQHQLRLRHPPLILPASIPPIVTQCSRCAAASCADFATRTSKAGGVRVRERVVSSSVRHCGALSVQTCRLCQSQAAVSARRRSRRRRRV</sequence>
<dbReference type="AlphaFoldDB" id="A0A834CDD9"/>
<gene>
    <name evidence="1" type="ORF">FQA47_020445</name>
</gene>
<evidence type="ECO:0000313" key="2">
    <source>
        <dbReference type="Proteomes" id="UP000646548"/>
    </source>
</evidence>
<protein>
    <submittedName>
        <fullName evidence="1">Uncharacterized protein</fullName>
    </submittedName>
</protein>
<accession>A0A834CDD9</accession>
<dbReference type="Proteomes" id="UP000646548">
    <property type="component" value="Unassembled WGS sequence"/>
</dbReference>
<name>A0A834CDD9_ORYME</name>
<dbReference type="EMBL" id="WKFB01000326">
    <property type="protein sequence ID" value="KAF6726543.1"/>
    <property type="molecule type" value="Genomic_DNA"/>
</dbReference>
<reference evidence="1" key="1">
    <citation type="journal article" name="BMC Genomics">
        <title>Long-read sequencing and de novo genome assembly of marine medaka (Oryzias melastigma).</title>
        <authorList>
            <person name="Liang P."/>
            <person name="Saqib H.S.A."/>
            <person name="Ni X."/>
            <person name="Shen Y."/>
        </authorList>
    </citation>
    <scope>NUCLEOTIDE SEQUENCE</scope>
    <source>
        <strain evidence="1">Bigg-433</strain>
    </source>
</reference>
<evidence type="ECO:0000313" key="1">
    <source>
        <dbReference type="EMBL" id="KAF6726543.1"/>
    </source>
</evidence>
<organism evidence="1 2">
    <name type="scientific">Oryzias melastigma</name>
    <name type="common">Marine medaka</name>
    <dbReference type="NCBI Taxonomy" id="30732"/>
    <lineage>
        <taxon>Eukaryota</taxon>
        <taxon>Metazoa</taxon>
        <taxon>Chordata</taxon>
        <taxon>Craniata</taxon>
        <taxon>Vertebrata</taxon>
        <taxon>Euteleostomi</taxon>
        <taxon>Actinopterygii</taxon>
        <taxon>Neopterygii</taxon>
        <taxon>Teleostei</taxon>
        <taxon>Neoteleostei</taxon>
        <taxon>Acanthomorphata</taxon>
        <taxon>Ovalentaria</taxon>
        <taxon>Atherinomorphae</taxon>
        <taxon>Beloniformes</taxon>
        <taxon>Adrianichthyidae</taxon>
        <taxon>Oryziinae</taxon>
        <taxon>Oryzias</taxon>
    </lineage>
</organism>
<proteinExistence type="predicted"/>
<comment type="caution">
    <text evidence="1">The sequence shown here is derived from an EMBL/GenBank/DDBJ whole genome shotgun (WGS) entry which is preliminary data.</text>
</comment>